<keyword evidence="2" id="KW-1185">Reference proteome</keyword>
<proteinExistence type="predicted"/>
<dbReference type="Proteomes" id="UP000016933">
    <property type="component" value="Unassembled WGS sequence"/>
</dbReference>
<dbReference type="HOGENOM" id="CLU_2223216_0_0_1"/>
<gene>
    <name evidence="1" type="ORF">DOTSEDRAFT_73898</name>
</gene>
<protein>
    <submittedName>
        <fullName evidence="1">Uncharacterized protein</fullName>
    </submittedName>
</protein>
<name>N1PJC8_DOTSN</name>
<evidence type="ECO:0000313" key="2">
    <source>
        <dbReference type="Proteomes" id="UP000016933"/>
    </source>
</evidence>
<reference evidence="1 2" key="2">
    <citation type="journal article" date="2012" name="PLoS Pathog.">
        <title>Diverse lifestyles and strategies of plant pathogenesis encoded in the genomes of eighteen Dothideomycetes fungi.</title>
        <authorList>
            <person name="Ohm R.A."/>
            <person name="Feau N."/>
            <person name="Henrissat B."/>
            <person name="Schoch C.L."/>
            <person name="Horwitz B.A."/>
            <person name="Barry K.W."/>
            <person name="Condon B.J."/>
            <person name="Copeland A.C."/>
            <person name="Dhillon B."/>
            <person name="Glaser F."/>
            <person name="Hesse C.N."/>
            <person name="Kosti I."/>
            <person name="LaButti K."/>
            <person name="Lindquist E.A."/>
            <person name="Lucas S."/>
            <person name="Salamov A.A."/>
            <person name="Bradshaw R.E."/>
            <person name="Ciuffetti L."/>
            <person name="Hamelin R.C."/>
            <person name="Kema G.H.J."/>
            <person name="Lawrence C."/>
            <person name="Scott J.A."/>
            <person name="Spatafora J.W."/>
            <person name="Turgeon B.G."/>
            <person name="de Wit P.J.G.M."/>
            <person name="Zhong S."/>
            <person name="Goodwin S.B."/>
            <person name="Grigoriev I.V."/>
        </authorList>
    </citation>
    <scope>NUCLEOTIDE SEQUENCE [LARGE SCALE GENOMIC DNA]</scope>
    <source>
        <strain evidence="2">NZE10 / CBS 128990</strain>
    </source>
</reference>
<organism evidence="1 2">
    <name type="scientific">Dothistroma septosporum (strain NZE10 / CBS 128990)</name>
    <name type="common">Red band needle blight fungus</name>
    <name type="synonym">Mycosphaerella pini</name>
    <dbReference type="NCBI Taxonomy" id="675120"/>
    <lineage>
        <taxon>Eukaryota</taxon>
        <taxon>Fungi</taxon>
        <taxon>Dikarya</taxon>
        <taxon>Ascomycota</taxon>
        <taxon>Pezizomycotina</taxon>
        <taxon>Dothideomycetes</taxon>
        <taxon>Dothideomycetidae</taxon>
        <taxon>Mycosphaerellales</taxon>
        <taxon>Mycosphaerellaceae</taxon>
        <taxon>Dothistroma</taxon>
    </lineage>
</organism>
<dbReference type="AlphaFoldDB" id="N1PJC8"/>
<sequence length="106" mass="11716">MDGKHYEYPHGCNHPEMPIGRLYGAHRFDHRAASNLYLSSVPVIKIGHVFSTKILLSHSRLLTTLGGRYLQTGTRVWVAFVAALTCLLDYHHDEALSGSSGHFAAA</sequence>
<reference evidence="2" key="1">
    <citation type="journal article" date="2012" name="PLoS Genet.">
        <title>The genomes of the fungal plant pathogens Cladosporium fulvum and Dothistroma septosporum reveal adaptation to different hosts and lifestyles but also signatures of common ancestry.</title>
        <authorList>
            <person name="de Wit P.J.G.M."/>
            <person name="van der Burgt A."/>
            <person name="Oekmen B."/>
            <person name="Stergiopoulos I."/>
            <person name="Abd-Elsalam K.A."/>
            <person name="Aerts A.L."/>
            <person name="Bahkali A.H."/>
            <person name="Beenen H.G."/>
            <person name="Chettri P."/>
            <person name="Cox M.P."/>
            <person name="Datema E."/>
            <person name="de Vries R.P."/>
            <person name="Dhillon B."/>
            <person name="Ganley A.R."/>
            <person name="Griffiths S.A."/>
            <person name="Guo Y."/>
            <person name="Hamelin R.C."/>
            <person name="Henrissat B."/>
            <person name="Kabir M.S."/>
            <person name="Jashni M.K."/>
            <person name="Kema G."/>
            <person name="Klaubauf S."/>
            <person name="Lapidus A."/>
            <person name="Levasseur A."/>
            <person name="Lindquist E."/>
            <person name="Mehrabi R."/>
            <person name="Ohm R.A."/>
            <person name="Owen T.J."/>
            <person name="Salamov A."/>
            <person name="Schwelm A."/>
            <person name="Schijlen E."/>
            <person name="Sun H."/>
            <person name="van den Burg H.A."/>
            <person name="van Ham R.C.H.J."/>
            <person name="Zhang S."/>
            <person name="Goodwin S.B."/>
            <person name="Grigoriev I.V."/>
            <person name="Collemare J."/>
            <person name="Bradshaw R.E."/>
        </authorList>
    </citation>
    <scope>NUCLEOTIDE SEQUENCE [LARGE SCALE GENOMIC DNA]</scope>
    <source>
        <strain evidence="2">NZE10 / CBS 128990</strain>
    </source>
</reference>
<dbReference type="EMBL" id="KB446542">
    <property type="protein sequence ID" value="EME41650.1"/>
    <property type="molecule type" value="Genomic_DNA"/>
</dbReference>
<accession>N1PJC8</accession>
<evidence type="ECO:0000313" key="1">
    <source>
        <dbReference type="EMBL" id="EME41650.1"/>
    </source>
</evidence>
<dbReference type="OrthoDB" id="3648235at2759"/>